<dbReference type="GO" id="GO:0008236">
    <property type="term" value="F:serine-type peptidase activity"/>
    <property type="evidence" value="ECO:0007669"/>
    <property type="project" value="UniProtKB-UniRule"/>
</dbReference>
<evidence type="ECO:0000256" key="2">
    <source>
        <dbReference type="ARBA" id="ARBA00008524"/>
    </source>
</evidence>
<dbReference type="GO" id="GO:0006508">
    <property type="term" value="P:proteolysis"/>
    <property type="evidence" value="ECO:0007669"/>
    <property type="project" value="UniProtKB-UniRule"/>
</dbReference>
<evidence type="ECO:0000256" key="5">
    <source>
        <dbReference type="ARBA" id="ARBA00022801"/>
    </source>
</evidence>
<gene>
    <name evidence="11" type="ORF">EV199_4835</name>
</gene>
<dbReference type="InterPro" id="IPR029045">
    <property type="entry name" value="ClpP/crotonase-like_dom_sf"/>
</dbReference>
<feature type="active site" description="Charge relay system" evidence="8">
    <location>
        <position position="1048"/>
    </location>
</feature>
<comment type="function">
    <text evidence="7">Degrades oligopeptides.</text>
</comment>
<dbReference type="Gene3D" id="2.30.42.10">
    <property type="match status" value="1"/>
</dbReference>
<dbReference type="InterPro" id="IPR011042">
    <property type="entry name" value="6-blade_b-propeller_TolB-like"/>
</dbReference>
<dbReference type="SUPFAM" id="SSF69304">
    <property type="entry name" value="Tricorn protease N-terminal domain"/>
    <property type="match status" value="1"/>
</dbReference>
<dbReference type="Proteomes" id="UP000293874">
    <property type="component" value="Unassembled WGS sequence"/>
</dbReference>
<comment type="subcellular location">
    <subcellularLocation>
        <location evidence="1 7">Cytoplasm</location>
    </subcellularLocation>
</comment>
<dbReference type="PIRSF" id="PIRSF036421">
    <property type="entry name" value="Tricorn_protease"/>
    <property type="match status" value="1"/>
</dbReference>
<dbReference type="PANTHER" id="PTHR43253">
    <property type="entry name" value="TRICORN PROTEASE HOMOLOG 2-RELATED"/>
    <property type="match status" value="1"/>
</dbReference>
<dbReference type="Gene3D" id="2.120.10.60">
    <property type="entry name" value="Tricorn protease N-terminal domain"/>
    <property type="match status" value="2"/>
</dbReference>
<keyword evidence="3 7" id="KW-0963">Cytoplasm</keyword>
<dbReference type="PROSITE" id="PS50106">
    <property type="entry name" value="PDZ"/>
    <property type="match status" value="1"/>
</dbReference>
<dbReference type="EC" id="3.4.21.-" evidence="7"/>
<dbReference type="SUPFAM" id="SSF82171">
    <property type="entry name" value="DPP6 N-terminal domain-like"/>
    <property type="match status" value="2"/>
</dbReference>
<keyword evidence="12" id="KW-1185">Reference proteome</keyword>
<evidence type="ECO:0000256" key="6">
    <source>
        <dbReference type="ARBA" id="ARBA00022825"/>
    </source>
</evidence>
<keyword evidence="6 7" id="KW-0720">Serine protease</keyword>
<reference evidence="11 12" key="1">
    <citation type="submission" date="2019-02" db="EMBL/GenBank/DDBJ databases">
        <title>Genomic Encyclopedia of Type Strains, Phase IV (KMG-IV): sequencing the most valuable type-strain genomes for metagenomic binning, comparative biology and taxonomic classification.</title>
        <authorList>
            <person name="Goeker M."/>
        </authorList>
    </citation>
    <scope>NUCLEOTIDE SEQUENCE [LARGE SCALE GENOMIC DNA]</scope>
    <source>
        <strain evidence="11 12">DSM 18116</strain>
    </source>
</reference>
<comment type="similarity">
    <text evidence="2 7">Belongs to the peptidase S41B family.</text>
</comment>
<evidence type="ECO:0000256" key="4">
    <source>
        <dbReference type="ARBA" id="ARBA00022670"/>
    </source>
</evidence>
<proteinExistence type="inferred from homology"/>
<comment type="caution">
    <text evidence="11">The sequence shown here is derived from an EMBL/GenBank/DDBJ whole genome shotgun (WGS) entry which is preliminary data.</text>
</comment>
<dbReference type="InterPro" id="IPR012393">
    <property type="entry name" value="Tricorn_protease"/>
</dbReference>
<evidence type="ECO:0000256" key="8">
    <source>
        <dbReference type="PIRSR" id="PIRSR036421-1"/>
    </source>
</evidence>
<evidence type="ECO:0000313" key="12">
    <source>
        <dbReference type="Proteomes" id="UP000293874"/>
    </source>
</evidence>
<dbReference type="Pfam" id="PF14685">
    <property type="entry name" value="PDZ_Tricorn"/>
    <property type="match status" value="1"/>
</dbReference>
<evidence type="ECO:0000256" key="1">
    <source>
        <dbReference type="ARBA" id="ARBA00004496"/>
    </source>
</evidence>
<dbReference type="InterPro" id="IPR011659">
    <property type="entry name" value="WD40"/>
</dbReference>
<dbReference type="Pfam" id="PF03572">
    <property type="entry name" value="Peptidase_S41"/>
    <property type="match status" value="1"/>
</dbReference>
<dbReference type="PANTHER" id="PTHR43253:SF1">
    <property type="entry name" value="TRICORN PROTEASE HOMOLOG 2-RELATED"/>
    <property type="match status" value="1"/>
</dbReference>
<dbReference type="InterPro" id="IPR001478">
    <property type="entry name" value="PDZ"/>
</dbReference>
<sequence>MPLKAVSVFKGIFFERLFVNYPLINAWSHMKGVVLILISVLCNSILTAQNSPSWLRYPALSPDGKTIVFAYHGDLYTVPASGGTAKLLVQLNGQELMPVWSKDGKHVCFAGNRSGNFDLYIVPAKGGEAKQLTWHAADEFPSDFTTDGNAVVFSAARMDAPECRQFPSESLPELYTVPAAGGRVKQLLTTPAEDAKLSADENIIIYHDRKARENPWRKHQVSSAARDIWVYDQQTDTHRQLSEFTGEDRSPVFSNDQQTIFYLSERSGSFNVFQSSISGKDEPKQLTFFKDHPIRFLSIAKSNTLCFGYDGEIWIKKNNAAPKKVLIRIRASPQQSLKQVSITEASEIAVSPSGKEMAFIARGEVFVSNILGKDVRRITTTPGEEAGLSFAPDGNSLLYASENSGNWKIMQAAMPTGKNFYGARQIVEKELIGNDQENYQPAWSPDGKEIAFIANRNTLRVYNIATGKSREILSAEQLVSRRDHDQYFEWSPDSHWLLVQFSEQGAGNDEVGIIDASGNGRLINLTKSGFNEARPKWMMNGKMVLFSGDRFGLHSFDNSGTAQTDIFALFPDEKDWRNFNEIKQADASVPSADTLNVKSATNGPTASWERINERKLRLTNASAILSDAVLSDDGKTLFYLAKLEKNYDLWQIDLRTKETKRLLQLKVPGGSLQWDKEQKWLYLLADGDVIRIDPATASQQKVNIKTEISIDPAKERAAMFDHVWRRTAQTFYTAGYHGANWEQFGIDYRKYLSGIDNNFDFAEMLNELLGELNVSHTGAAFNNKRKDIEITGSLGIFYDQQYEGAGMKIGELISNSPLSRSDLEVKPGDIIISVDGSTIEADKDIDFYLTGKSGKQINLQVKGGGKVRNITVTALTPSEEADLLYKRWVERNRLETEKSTNGEWGYVHLYRMNDAAYRNVYEEILSRYNHCKGIIVDTRFNRGGDLAPELITFLSGTRTRTNTNDHFLAGIEPGFRWTKPSLVLAGESNYSDGHCFVYDYQYLHMGKLIGMPVPGSCTWMTGQTLLDPTLSFSVPTMGVKTNGGKYLENYQTEPDIRVMNEYGKVSRGQDQQLEEAIRQSKLSANDR</sequence>
<protein>
    <recommendedName>
        <fullName evidence="7">Tricorn protease homolog</fullName>
        <ecNumber evidence="7">3.4.21.-</ecNumber>
    </recommendedName>
</protein>
<dbReference type="InterPro" id="IPR005151">
    <property type="entry name" value="Tail-specific_protease"/>
</dbReference>
<feature type="site" description="Transition state stabilizer; via amide nitrogen" evidence="9">
    <location>
        <position position="992"/>
    </location>
</feature>
<dbReference type="Pfam" id="PF14684">
    <property type="entry name" value="Tricorn_C1"/>
    <property type="match status" value="1"/>
</dbReference>
<dbReference type="Gene3D" id="3.30.750.44">
    <property type="match status" value="1"/>
</dbReference>
<keyword evidence="5 7" id="KW-0378">Hydrolase</keyword>
<dbReference type="Gene3D" id="3.90.226.10">
    <property type="entry name" value="2-enoyl-CoA Hydratase, Chain A, domain 1"/>
    <property type="match status" value="1"/>
</dbReference>
<feature type="active site" description="Nucleophile" evidence="8">
    <location>
        <position position="991"/>
    </location>
</feature>
<keyword evidence="4 7" id="KW-0645">Protease</keyword>
<dbReference type="CDD" id="cd07562">
    <property type="entry name" value="Peptidase_S41_TRI"/>
    <property type="match status" value="1"/>
</dbReference>
<dbReference type="GO" id="GO:0005737">
    <property type="term" value="C:cytoplasm"/>
    <property type="evidence" value="ECO:0007669"/>
    <property type="project" value="UniProtKB-SubCell"/>
</dbReference>
<dbReference type="InterPro" id="IPR029414">
    <property type="entry name" value="Tricorn_PDZ"/>
</dbReference>
<name>A0A4Q7MKT0_9BACT</name>
<dbReference type="Gene3D" id="2.120.10.30">
    <property type="entry name" value="TolB, C-terminal domain"/>
    <property type="match status" value="1"/>
</dbReference>
<accession>A0A4Q7MKT0</accession>
<evidence type="ECO:0000256" key="9">
    <source>
        <dbReference type="PIRSR" id="PIRSR036421-3"/>
    </source>
</evidence>
<dbReference type="SUPFAM" id="SSF50156">
    <property type="entry name" value="PDZ domain-like"/>
    <property type="match status" value="1"/>
</dbReference>
<feature type="domain" description="PDZ" evidence="10">
    <location>
        <begin position="792"/>
        <end position="840"/>
    </location>
</feature>
<dbReference type="AlphaFoldDB" id="A0A4Q7MKT0"/>
<dbReference type="InterPro" id="IPR028204">
    <property type="entry name" value="Tricorn_C1"/>
</dbReference>
<dbReference type="Pfam" id="PF07676">
    <property type="entry name" value="PD40"/>
    <property type="match status" value="2"/>
</dbReference>
<evidence type="ECO:0000256" key="3">
    <source>
        <dbReference type="ARBA" id="ARBA00022490"/>
    </source>
</evidence>
<evidence type="ECO:0000259" key="10">
    <source>
        <dbReference type="PROSITE" id="PS50106"/>
    </source>
</evidence>
<dbReference type="SUPFAM" id="SSF52096">
    <property type="entry name" value="ClpP/crotonase"/>
    <property type="match status" value="1"/>
</dbReference>
<dbReference type="EMBL" id="SGXA01000003">
    <property type="protein sequence ID" value="RZS69011.1"/>
    <property type="molecule type" value="Genomic_DNA"/>
</dbReference>
<evidence type="ECO:0000256" key="7">
    <source>
        <dbReference type="PIRNR" id="PIRNR036421"/>
    </source>
</evidence>
<dbReference type="Pfam" id="PF26549">
    <property type="entry name" value="Tricorn_N"/>
    <property type="match status" value="1"/>
</dbReference>
<organism evidence="11 12">
    <name type="scientific">Pseudobacter ginsenosidimutans</name>
    <dbReference type="NCBI Taxonomy" id="661488"/>
    <lineage>
        <taxon>Bacteria</taxon>
        <taxon>Pseudomonadati</taxon>
        <taxon>Bacteroidota</taxon>
        <taxon>Chitinophagia</taxon>
        <taxon>Chitinophagales</taxon>
        <taxon>Chitinophagaceae</taxon>
        <taxon>Pseudobacter</taxon>
    </lineage>
</organism>
<dbReference type="InterPro" id="IPR036034">
    <property type="entry name" value="PDZ_sf"/>
</dbReference>
<feature type="active site" description="Charge relay system" evidence="8">
    <location>
        <position position="776"/>
    </location>
</feature>
<evidence type="ECO:0000313" key="11">
    <source>
        <dbReference type="EMBL" id="RZS69011.1"/>
    </source>
</evidence>